<sequence>MGALSAVLAIPYRSIKESIEKNRKNKNQNKNKRQTKSAPGSRSPSISKSGVVDWKNKFGREDSTSVNIKKSQSLGHLPLVEVPRAELSGVSNIACGKGKGIEEPSLQKQTTRLKTTVQRDFALKSTVRVSVAAVTGLERRSRIGSVAGGVTERRFFHSSTSDNITNENNVSKDTNTNTSSPEQINTNATNKMASDEDYMAFLNKANEDPGAGTSTTAGNYRKKAEYKTMDDEVDVPAVLVRATKDAWYISDADEPFVVVALKNEGKGLPDEETFAKLIEHPSPADAAEEIQILDIGDWDPRGEYRDIVKAVREACKGGDVRVYRVPGEGSRVEYWVVGVEGERLVGAKALGVES</sequence>
<dbReference type="HOGENOM" id="CLU_783376_0_0_1"/>
<organism evidence="2 3">
    <name type="scientific">Sclerotinia borealis (strain F-4128)</name>
    <dbReference type="NCBI Taxonomy" id="1432307"/>
    <lineage>
        <taxon>Eukaryota</taxon>
        <taxon>Fungi</taxon>
        <taxon>Dikarya</taxon>
        <taxon>Ascomycota</taxon>
        <taxon>Pezizomycotina</taxon>
        <taxon>Leotiomycetes</taxon>
        <taxon>Helotiales</taxon>
        <taxon>Sclerotiniaceae</taxon>
        <taxon>Sclerotinia</taxon>
    </lineage>
</organism>
<comment type="caution">
    <text evidence="2">The sequence shown here is derived from an EMBL/GenBank/DDBJ whole genome shotgun (WGS) entry which is preliminary data.</text>
</comment>
<dbReference type="PANTHER" id="PTHR42093:SF1">
    <property type="match status" value="1"/>
</dbReference>
<feature type="compositionally biased region" description="Polar residues" evidence="1">
    <location>
        <begin position="36"/>
        <end position="48"/>
    </location>
</feature>
<dbReference type="EMBL" id="AYSA01000245">
    <property type="protein sequence ID" value="ESZ94443.1"/>
    <property type="molecule type" value="Genomic_DNA"/>
</dbReference>
<reference evidence="2 3" key="1">
    <citation type="journal article" date="2014" name="Genome Announc.">
        <title>Draft genome sequence of Sclerotinia borealis, a psychrophilic plant pathogenic fungus.</title>
        <authorList>
            <person name="Mardanov A.V."/>
            <person name="Beletsky A.V."/>
            <person name="Kadnikov V.V."/>
            <person name="Ignatov A.N."/>
            <person name="Ravin N.V."/>
        </authorList>
    </citation>
    <scope>NUCLEOTIDE SEQUENCE [LARGE SCALE GENOMIC DNA]</scope>
    <source>
        <strain evidence="3">F-4157</strain>
    </source>
</reference>
<dbReference type="Proteomes" id="UP000019487">
    <property type="component" value="Unassembled WGS sequence"/>
</dbReference>
<dbReference type="Pfam" id="PF23151">
    <property type="entry name" value="NuiA_2"/>
    <property type="match status" value="1"/>
</dbReference>
<feature type="region of interest" description="Disordered" evidence="1">
    <location>
        <begin position="159"/>
        <end position="184"/>
    </location>
</feature>
<dbReference type="OrthoDB" id="5366485at2759"/>
<accession>W9CEX5</accession>
<dbReference type="PANTHER" id="PTHR42093">
    <property type="match status" value="1"/>
</dbReference>
<dbReference type="AlphaFoldDB" id="W9CEX5"/>
<evidence type="ECO:0000313" key="3">
    <source>
        <dbReference type="Proteomes" id="UP000019487"/>
    </source>
</evidence>
<name>W9CEX5_SCLBF</name>
<dbReference type="Gene3D" id="3.40.1460.10">
    <property type="entry name" value="Nuclease A inhibitor-like"/>
    <property type="match status" value="1"/>
</dbReference>
<evidence type="ECO:0000256" key="1">
    <source>
        <dbReference type="SAM" id="MobiDB-lite"/>
    </source>
</evidence>
<dbReference type="InterPro" id="IPR056539">
    <property type="entry name" value="NuiA-like"/>
</dbReference>
<gene>
    <name evidence="2" type="ORF">SBOR_5161</name>
</gene>
<feature type="region of interest" description="Disordered" evidence="1">
    <location>
        <begin position="17"/>
        <end position="54"/>
    </location>
</feature>
<feature type="compositionally biased region" description="Basic residues" evidence="1">
    <location>
        <begin position="23"/>
        <end position="35"/>
    </location>
</feature>
<proteinExistence type="predicted"/>
<evidence type="ECO:0000313" key="2">
    <source>
        <dbReference type="EMBL" id="ESZ94443.1"/>
    </source>
</evidence>
<keyword evidence="3" id="KW-1185">Reference proteome</keyword>
<protein>
    <submittedName>
        <fullName evidence="2">Uncharacterized protein</fullName>
    </submittedName>
</protein>